<dbReference type="InterPro" id="IPR013780">
    <property type="entry name" value="Glyco_hydro_b"/>
</dbReference>
<dbReference type="GO" id="GO:0006013">
    <property type="term" value="P:mannose metabolic process"/>
    <property type="evidence" value="ECO:0007669"/>
    <property type="project" value="InterPro"/>
</dbReference>
<dbReference type="PANTHER" id="PTHR11607">
    <property type="entry name" value="ALPHA-MANNOSIDASE"/>
    <property type="match status" value="1"/>
</dbReference>
<dbReference type="InterPro" id="IPR011682">
    <property type="entry name" value="Glyco_hydro_38_C"/>
</dbReference>
<dbReference type="InterPro" id="IPR011013">
    <property type="entry name" value="Gal_mutarotase_sf_dom"/>
</dbReference>
<dbReference type="Gene3D" id="2.60.40.1180">
    <property type="entry name" value="Golgi alpha-mannosidase II"/>
    <property type="match status" value="1"/>
</dbReference>
<dbReference type="InterPro" id="IPR050843">
    <property type="entry name" value="Glycosyl_Hydrlase_38"/>
</dbReference>
<sequence length="514" mass="58417">MKTILMSLLSRGKEHDSKLLLEDQIKPGKRSIMQKRIIESTQEIKIVFANTISKRRYEIVNIIVTSANCAVFSARNAVVSSQITRIASPEKQELFSVSFAVDIPAFGIEVYTLKPTQQENNIMSYLPVTSEEHPLKISNDHIACVFNASTGMLQSVTVNNVETKMEAQFMIYQSDHGGAYIFGPKGEANRFKTEKLEILRVHGNLWSEVIIRSNGFVERYRLFNIEGIQGLGVHISTEVDIAAVGANNVDVIYRFNTDVNNDINFYTDQNGYQLMGRKTNSSHRIESNYYPMVTMMVIEDSNTRLTLHSKQAHGVSSLTSGQFEVMLDRHTFRDDGRGLGQGVYDNVRVNSDFVLQLEHKKSKTQTQEERYAFSTKEAVLLNEFLQNTLQIYSLVDSRISLVNKIHPMKDSAFPCDTSIVGFRNIFNEDLQYKFTSLVLHRKSFQCGFQENEKFVLKMCKASKSSKLSIKSVFPKLKVKLYESSLSMLHDKGQLSAETDISPQKNELRSFKIVI</sequence>
<gene>
    <name evidence="2" type="ORF">DPMN_132508</name>
</gene>
<proteinExistence type="predicted"/>
<dbReference type="GO" id="GO:0006491">
    <property type="term" value="P:N-glycan processing"/>
    <property type="evidence" value="ECO:0007669"/>
    <property type="project" value="TreeGrafter"/>
</dbReference>
<dbReference type="Gene3D" id="2.70.98.30">
    <property type="entry name" value="Golgi alpha-mannosidase II, domain 4"/>
    <property type="match status" value="1"/>
</dbReference>
<dbReference type="PANTHER" id="PTHR11607:SF3">
    <property type="entry name" value="LYSOSOMAL ALPHA-MANNOSIDASE"/>
    <property type="match status" value="1"/>
</dbReference>
<dbReference type="EMBL" id="JAIWYP010000006">
    <property type="protein sequence ID" value="KAH3804226.1"/>
    <property type="molecule type" value="Genomic_DNA"/>
</dbReference>
<evidence type="ECO:0000259" key="1">
    <source>
        <dbReference type="Pfam" id="PF07748"/>
    </source>
</evidence>
<name>A0A9D4FU02_DREPO</name>
<keyword evidence="3" id="KW-1185">Reference proteome</keyword>
<feature type="domain" description="Glycosyl hydrolase family 38 C-terminal" evidence="1">
    <location>
        <begin position="137"/>
        <end position="337"/>
    </location>
</feature>
<evidence type="ECO:0000313" key="3">
    <source>
        <dbReference type="Proteomes" id="UP000828390"/>
    </source>
</evidence>
<dbReference type="GO" id="GO:0030246">
    <property type="term" value="F:carbohydrate binding"/>
    <property type="evidence" value="ECO:0007669"/>
    <property type="project" value="InterPro"/>
</dbReference>
<dbReference type="SUPFAM" id="SSF74650">
    <property type="entry name" value="Galactose mutarotase-like"/>
    <property type="match status" value="1"/>
</dbReference>
<protein>
    <recommendedName>
        <fullName evidence="1">Glycosyl hydrolase family 38 C-terminal domain-containing protein</fullName>
    </recommendedName>
</protein>
<comment type="caution">
    <text evidence="2">The sequence shown here is derived from an EMBL/GenBank/DDBJ whole genome shotgun (WGS) entry which is preliminary data.</text>
</comment>
<dbReference type="Proteomes" id="UP000828390">
    <property type="component" value="Unassembled WGS sequence"/>
</dbReference>
<reference evidence="2" key="2">
    <citation type="submission" date="2020-11" db="EMBL/GenBank/DDBJ databases">
        <authorList>
            <person name="McCartney M.A."/>
            <person name="Auch B."/>
            <person name="Kono T."/>
            <person name="Mallez S."/>
            <person name="Becker A."/>
            <person name="Gohl D.M."/>
            <person name="Silverstein K.A.T."/>
            <person name="Koren S."/>
            <person name="Bechman K.B."/>
            <person name="Herman A."/>
            <person name="Abrahante J.E."/>
            <person name="Garbe J."/>
        </authorList>
    </citation>
    <scope>NUCLEOTIDE SEQUENCE</scope>
    <source>
        <strain evidence="2">Duluth1</strain>
        <tissue evidence="2">Whole animal</tissue>
    </source>
</reference>
<reference evidence="2" key="1">
    <citation type="journal article" date="2019" name="bioRxiv">
        <title>The Genome of the Zebra Mussel, Dreissena polymorpha: A Resource for Invasive Species Research.</title>
        <authorList>
            <person name="McCartney M.A."/>
            <person name="Auch B."/>
            <person name="Kono T."/>
            <person name="Mallez S."/>
            <person name="Zhang Y."/>
            <person name="Obille A."/>
            <person name="Becker A."/>
            <person name="Abrahante J.E."/>
            <person name="Garbe J."/>
            <person name="Badalamenti J.P."/>
            <person name="Herman A."/>
            <person name="Mangelson H."/>
            <person name="Liachko I."/>
            <person name="Sullivan S."/>
            <person name="Sone E.D."/>
            <person name="Koren S."/>
            <person name="Silverstein K.A.T."/>
            <person name="Beckman K.B."/>
            <person name="Gohl D.M."/>
        </authorList>
    </citation>
    <scope>NUCLEOTIDE SEQUENCE</scope>
    <source>
        <strain evidence="2">Duluth1</strain>
        <tissue evidence="2">Whole animal</tissue>
    </source>
</reference>
<dbReference type="AlphaFoldDB" id="A0A9D4FU02"/>
<dbReference type="GO" id="GO:0000139">
    <property type="term" value="C:Golgi membrane"/>
    <property type="evidence" value="ECO:0007669"/>
    <property type="project" value="TreeGrafter"/>
</dbReference>
<evidence type="ECO:0000313" key="2">
    <source>
        <dbReference type="EMBL" id="KAH3804226.1"/>
    </source>
</evidence>
<accession>A0A9D4FU02</accession>
<dbReference type="Pfam" id="PF07748">
    <property type="entry name" value="Glyco_hydro_38C"/>
    <property type="match status" value="1"/>
</dbReference>
<dbReference type="GO" id="GO:0004559">
    <property type="term" value="F:alpha-mannosidase activity"/>
    <property type="evidence" value="ECO:0007669"/>
    <property type="project" value="InterPro"/>
</dbReference>
<organism evidence="2 3">
    <name type="scientific">Dreissena polymorpha</name>
    <name type="common">Zebra mussel</name>
    <name type="synonym">Mytilus polymorpha</name>
    <dbReference type="NCBI Taxonomy" id="45954"/>
    <lineage>
        <taxon>Eukaryota</taxon>
        <taxon>Metazoa</taxon>
        <taxon>Spiralia</taxon>
        <taxon>Lophotrochozoa</taxon>
        <taxon>Mollusca</taxon>
        <taxon>Bivalvia</taxon>
        <taxon>Autobranchia</taxon>
        <taxon>Heteroconchia</taxon>
        <taxon>Euheterodonta</taxon>
        <taxon>Imparidentia</taxon>
        <taxon>Neoheterodontei</taxon>
        <taxon>Myida</taxon>
        <taxon>Dreissenoidea</taxon>
        <taxon>Dreissenidae</taxon>
        <taxon>Dreissena</taxon>
    </lineage>
</organism>